<dbReference type="InterPro" id="IPR004156">
    <property type="entry name" value="OATP"/>
</dbReference>
<dbReference type="GO" id="GO:0016323">
    <property type="term" value="C:basolateral plasma membrane"/>
    <property type="evidence" value="ECO:0007669"/>
    <property type="project" value="TreeGrafter"/>
</dbReference>
<dbReference type="GO" id="GO:0015347">
    <property type="term" value="F:sodium-independent organic anion transmembrane transporter activity"/>
    <property type="evidence" value="ECO:0007669"/>
    <property type="project" value="TreeGrafter"/>
</dbReference>
<keyword evidence="2" id="KW-1015">Disulfide bond</keyword>
<keyword evidence="3" id="KW-0406">Ion transport</keyword>
<feature type="transmembrane region" description="Helical" evidence="3">
    <location>
        <begin position="384"/>
        <end position="405"/>
    </location>
</feature>
<feature type="transmembrane region" description="Helical" evidence="3">
    <location>
        <begin position="417"/>
        <end position="437"/>
    </location>
</feature>
<dbReference type="WBParaSite" id="TMUE_3000010849.1">
    <property type="protein sequence ID" value="TMUE_3000010849.1"/>
    <property type="gene ID" value="WBGene00287104"/>
</dbReference>
<dbReference type="Gene3D" id="1.20.1250.20">
    <property type="entry name" value="MFS general substrate transporter like domains"/>
    <property type="match status" value="1"/>
</dbReference>
<evidence type="ECO:0000313" key="6">
    <source>
        <dbReference type="WBParaSite" id="TMUE_0000000293.1"/>
    </source>
</evidence>
<keyword evidence="3" id="KW-0472">Membrane</keyword>
<dbReference type="CDD" id="cd17336">
    <property type="entry name" value="MFS_SLCO_OATP"/>
    <property type="match status" value="1"/>
</dbReference>
<dbReference type="STRING" id="70415.A0A5S6QUN4"/>
<dbReference type="PANTHER" id="PTHR11388:SF142">
    <property type="entry name" value="SOLUTE CARRIER ORGANIC ANION TRANSPORTER FAMILY MEMBER 5A1"/>
    <property type="match status" value="1"/>
</dbReference>
<dbReference type="AlphaFoldDB" id="A0A5S6QUN4"/>
<reference evidence="6 7" key="2">
    <citation type="submission" date="2019-12" db="UniProtKB">
        <authorList>
            <consortium name="WormBaseParasite"/>
        </authorList>
    </citation>
    <scope>IDENTIFICATION</scope>
</reference>
<dbReference type="GO" id="GO:0043252">
    <property type="term" value="P:sodium-independent organic anion transport"/>
    <property type="evidence" value="ECO:0007669"/>
    <property type="project" value="TreeGrafter"/>
</dbReference>
<feature type="transmembrane region" description="Helical" evidence="3">
    <location>
        <begin position="89"/>
        <end position="108"/>
    </location>
</feature>
<feature type="transmembrane region" description="Helical" evidence="3">
    <location>
        <begin position="345"/>
        <end position="364"/>
    </location>
</feature>
<accession>A0A5S6QUN4</accession>
<dbReference type="GO" id="GO:0006811">
    <property type="term" value="P:monoatomic ion transport"/>
    <property type="evidence" value="ECO:0007669"/>
    <property type="project" value="UniProtKB-KW"/>
</dbReference>
<feature type="transmembrane region" description="Helical" evidence="3">
    <location>
        <begin position="560"/>
        <end position="583"/>
    </location>
</feature>
<feature type="transmembrane region" description="Helical" evidence="3">
    <location>
        <begin position="612"/>
        <end position="632"/>
    </location>
</feature>
<keyword evidence="3" id="KW-0812">Transmembrane</keyword>
<protein>
    <recommendedName>
        <fullName evidence="3">Solute carrier organic anion transporter family member</fullName>
    </recommendedName>
</protein>
<dbReference type="WBParaSite" id="TMUE_0000000293.1">
    <property type="protein sequence ID" value="TMUE_0000000293.1"/>
    <property type="gene ID" value="WBGene00296234"/>
</dbReference>
<proteinExistence type="inferred from homology"/>
<feature type="transmembrane region" description="Helical" evidence="3">
    <location>
        <begin position="524"/>
        <end position="548"/>
    </location>
</feature>
<comment type="subcellular location">
    <subcellularLocation>
        <location evidence="3">Cell membrane</location>
        <topology evidence="3">Multi-pass membrane protein</topology>
    </subcellularLocation>
    <subcellularLocation>
        <location evidence="1">Membrane</location>
        <topology evidence="1">Multi-pass membrane protein</topology>
    </subcellularLocation>
</comment>
<name>A0A5S6QUN4_TRIMR</name>
<evidence type="ECO:0000259" key="4">
    <source>
        <dbReference type="PROSITE" id="PS50850"/>
    </source>
</evidence>
<feature type="transmembrane region" description="Helical" evidence="3">
    <location>
        <begin position="115"/>
        <end position="137"/>
    </location>
</feature>
<feature type="transmembrane region" description="Helical" evidence="3">
    <location>
        <begin position="48"/>
        <end position="69"/>
    </location>
</feature>
<keyword evidence="5" id="KW-1185">Reference proteome</keyword>
<sequence length="673" mass="74773">MLRKRMKYLRNVKVWLLDMNAANKKVGRFNLLRMKLPTQPHKWINIRLFSLLMCIVIAIQGTYLGYIVGVLTNIEKRFEISSSMSGTLLAMYDIGHTLSVLLVGYFYADCHKPRVIVGGVLLSSVAMFLLALPNFAFGPTPYPTADEVVDQYANGTYGCRENITSLDVVDHCPKTVHSGAYSIMVLAQLLAGVSAAPFNTIAYIYIDDNVSHRDSPFYLGLLTGMYAFGPAFGFLLSAGCTNLYVVPSAAPKVRPNSHYWIGAWWLGFVACGVLYIIFSIPLLLFPRSLRKGKSEAIEMNSHLQGAEDQEEELIAADTLSAKFGMVWQTAKALPAAICSMLKNQVYSSMVLGWIFGSYLIGGYGTYLPKFIEIQFEQSASMADIYAGLISIGSVAVSTALGGYLLTRFNIQPRLATLLLIITWVIIFFTYLLGIAFGCDQVTLSGKQLANGIWNFTTECSTQCSCPPQQKFQPVCDGKWTYFSACHAGCSLEADNNTWLNCKCAEYSTVAEEGFCKTGCTALPMYITTMFVGLFLGNLFFMTTMTVVLRSVDIQERSLALSLASFLTNILGFIPSPIIFGLIIDSTCVAWYSPCNDSGNCVLYDNMAFRYKYHSGNAAFQLAAILVVVFTYYKQESFVYPENDDFDNDNEQVYEQEEAKATRDERGLREKMLT</sequence>
<evidence type="ECO:0000256" key="3">
    <source>
        <dbReference type="RuleBase" id="RU362056"/>
    </source>
</evidence>
<dbReference type="InterPro" id="IPR036259">
    <property type="entry name" value="MFS_trans_sf"/>
</dbReference>
<dbReference type="InterPro" id="IPR020846">
    <property type="entry name" value="MFS_dom"/>
</dbReference>
<feature type="domain" description="Major facilitator superfamily (MFS) profile" evidence="4">
    <location>
        <begin position="49"/>
        <end position="635"/>
    </location>
</feature>
<feature type="transmembrane region" description="Helical" evidence="3">
    <location>
        <begin position="264"/>
        <end position="285"/>
    </location>
</feature>
<keyword evidence="3" id="KW-1133">Transmembrane helix</keyword>
<reference evidence="5" key="1">
    <citation type="submission" date="2014-03" db="EMBL/GenBank/DDBJ databases">
        <title>The whipworm genome and dual-species transcriptomics of an intimate host-pathogen interaction.</title>
        <authorList>
            <person name="Foth B.J."/>
            <person name="Tsai I.J."/>
            <person name="Reid A.J."/>
            <person name="Bancroft A.J."/>
            <person name="Nichol S."/>
            <person name="Tracey A."/>
            <person name="Holroyd N."/>
            <person name="Cotton J.A."/>
            <person name="Stanley E.J."/>
            <person name="Zarowiecki M."/>
            <person name="Liu J.Z."/>
            <person name="Huckvale T."/>
            <person name="Cooper P.J."/>
            <person name="Grencis R.K."/>
            <person name="Berriman M."/>
        </authorList>
    </citation>
    <scope>NUCLEOTIDE SEQUENCE [LARGE SCALE GENOMIC DNA]</scope>
    <source>
        <strain evidence="5">Edinburgh</strain>
    </source>
</reference>
<evidence type="ECO:0000256" key="1">
    <source>
        <dbReference type="ARBA" id="ARBA00004141"/>
    </source>
</evidence>
<dbReference type="SUPFAM" id="SSF103473">
    <property type="entry name" value="MFS general substrate transporter"/>
    <property type="match status" value="1"/>
</dbReference>
<dbReference type="PROSITE" id="PS50850">
    <property type="entry name" value="MFS"/>
    <property type="match status" value="1"/>
</dbReference>
<organism evidence="5 7">
    <name type="scientific">Trichuris muris</name>
    <name type="common">Mouse whipworm</name>
    <dbReference type="NCBI Taxonomy" id="70415"/>
    <lineage>
        <taxon>Eukaryota</taxon>
        <taxon>Metazoa</taxon>
        <taxon>Ecdysozoa</taxon>
        <taxon>Nematoda</taxon>
        <taxon>Enoplea</taxon>
        <taxon>Dorylaimia</taxon>
        <taxon>Trichinellida</taxon>
        <taxon>Trichuridae</taxon>
        <taxon>Trichuris</taxon>
    </lineage>
</organism>
<evidence type="ECO:0000313" key="5">
    <source>
        <dbReference type="Proteomes" id="UP000046395"/>
    </source>
</evidence>
<dbReference type="PANTHER" id="PTHR11388">
    <property type="entry name" value="ORGANIC ANION TRANSPORTER"/>
    <property type="match status" value="1"/>
</dbReference>
<feature type="transmembrane region" description="Helical" evidence="3">
    <location>
        <begin position="183"/>
        <end position="206"/>
    </location>
</feature>
<dbReference type="Proteomes" id="UP000046395">
    <property type="component" value="Unassembled WGS sequence"/>
</dbReference>
<evidence type="ECO:0000313" key="7">
    <source>
        <dbReference type="WBParaSite" id="TMUE_3000010849.1"/>
    </source>
</evidence>
<feature type="transmembrane region" description="Helical" evidence="3">
    <location>
        <begin position="218"/>
        <end position="244"/>
    </location>
</feature>
<evidence type="ECO:0000256" key="2">
    <source>
        <dbReference type="ARBA" id="ARBA00023157"/>
    </source>
</evidence>
<comment type="similarity">
    <text evidence="3">Belongs to the organo anion transporter (TC 2.A.60) family.</text>
</comment>
<keyword evidence="3" id="KW-0813">Transport</keyword>
<dbReference type="NCBIfam" id="TIGR00805">
    <property type="entry name" value="oat"/>
    <property type="match status" value="1"/>
</dbReference>
<dbReference type="Pfam" id="PF03137">
    <property type="entry name" value="OATP"/>
    <property type="match status" value="1"/>
</dbReference>